<reference evidence="1" key="1">
    <citation type="submission" date="2022-05" db="EMBL/GenBank/DDBJ databases">
        <title>The Musa troglodytarum L. genome provides insights into the mechanism of non-climacteric behaviour and enrichment of carotenoids.</title>
        <authorList>
            <person name="Wang J."/>
        </authorList>
    </citation>
    <scope>NUCLEOTIDE SEQUENCE</scope>
    <source>
        <tissue evidence="1">Leaf</tissue>
    </source>
</reference>
<dbReference type="AlphaFoldDB" id="A0A9E7FU81"/>
<dbReference type="Proteomes" id="UP001055439">
    <property type="component" value="Chromosome 5"/>
</dbReference>
<gene>
    <name evidence="1" type="ORF">MUK42_21339</name>
</gene>
<proteinExistence type="predicted"/>
<dbReference type="EMBL" id="CP097507">
    <property type="protein sequence ID" value="URE00039.1"/>
    <property type="molecule type" value="Genomic_DNA"/>
</dbReference>
<evidence type="ECO:0000313" key="2">
    <source>
        <dbReference type="Proteomes" id="UP001055439"/>
    </source>
</evidence>
<keyword evidence="2" id="KW-1185">Reference proteome</keyword>
<protein>
    <submittedName>
        <fullName evidence="1">Uncharacterized protein</fullName>
    </submittedName>
</protein>
<accession>A0A9E7FU81</accession>
<organism evidence="1 2">
    <name type="scientific">Musa troglodytarum</name>
    <name type="common">fe'i banana</name>
    <dbReference type="NCBI Taxonomy" id="320322"/>
    <lineage>
        <taxon>Eukaryota</taxon>
        <taxon>Viridiplantae</taxon>
        <taxon>Streptophyta</taxon>
        <taxon>Embryophyta</taxon>
        <taxon>Tracheophyta</taxon>
        <taxon>Spermatophyta</taxon>
        <taxon>Magnoliopsida</taxon>
        <taxon>Liliopsida</taxon>
        <taxon>Zingiberales</taxon>
        <taxon>Musaceae</taxon>
        <taxon>Musa</taxon>
    </lineage>
</organism>
<name>A0A9E7FU81_9LILI</name>
<evidence type="ECO:0000313" key="1">
    <source>
        <dbReference type="EMBL" id="URE00039.1"/>
    </source>
</evidence>
<sequence>MPSSIEEFSFSRPPVGFSDLIALGRREGWAS</sequence>